<dbReference type="RefSeq" id="WP_052420579.1">
    <property type="nucleotide sequence ID" value="NZ_JMCB01000022.1"/>
</dbReference>
<evidence type="ECO:0000313" key="3">
    <source>
        <dbReference type="EMBL" id="KFE62388.1"/>
    </source>
</evidence>
<evidence type="ECO:0000313" key="4">
    <source>
        <dbReference type="Proteomes" id="UP000028725"/>
    </source>
</evidence>
<dbReference type="AlphaFoldDB" id="A0A085W3X5"/>
<evidence type="ECO:0000259" key="2">
    <source>
        <dbReference type="Pfam" id="PF12697"/>
    </source>
</evidence>
<dbReference type="Pfam" id="PF12697">
    <property type="entry name" value="Abhydrolase_6"/>
    <property type="match status" value="1"/>
</dbReference>
<reference evidence="3 4" key="1">
    <citation type="submission" date="2014-04" db="EMBL/GenBank/DDBJ databases">
        <title>Genome assembly of Hyalangium minutum DSM 14724.</title>
        <authorList>
            <person name="Sharma G."/>
            <person name="Subramanian S."/>
        </authorList>
    </citation>
    <scope>NUCLEOTIDE SEQUENCE [LARGE SCALE GENOMIC DNA]</scope>
    <source>
        <strain evidence="3 4">DSM 14724</strain>
    </source>
</reference>
<dbReference type="InterPro" id="IPR000073">
    <property type="entry name" value="AB_hydrolase_1"/>
</dbReference>
<dbReference type="Proteomes" id="UP000028725">
    <property type="component" value="Unassembled WGS sequence"/>
</dbReference>
<sequence length="302" mass="33547">MDTLSVDRIVFPVTLSDGNTYSLVGYLYFRETWRNRPLQVALHGGNYNHKYWDIPRINGHDYSYAEFMARQGHAVLALDLLGSGTSSRPDADFLSFQEMGSAVHQVLASLRNGTHPHGYVFQKLVLVGHSLGAALATYVQGTYRDADAVVTTGVVFVDYQRPLDPELIKERAKDPYFKLPSELRGTAFHRASSTEPAVIAYDRAHLDDFIPRGYALTVFPFISDPAVTRVNQVTSPVLVQLGEFDPLAPGSLAEQELACWSSASKRSVQVIRGVGHSFNAHLANQSSWTGIHRWLSETLPQQ</sequence>
<protein>
    <recommendedName>
        <fullName evidence="2">AB hydrolase-1 domain-containing protein</fullName>
    </recommendedName>
</protein>
<proteinExistence type="predicted"/>
<feature type="domain" description="AB hydrolase-1" evidence="2">
    <location>
        <begin position="40"/>
        <end position="279"/>
    </location>
</feature>
<dbReference type="InterPro" id="IPR050266">
    <property type="entry name" value="AB_hydrolase_sf"/>
</dbReference>
<dbReference type="PANTHER" id="PTHR43798">
    <property type="entry name" value="MONOACYLGLYCEROL LIPASE"/>
    <property type="match status" value="1"/>
</dbReference>
<name>A0A085W3X5_9BACT</name>
<dbReference type="PANTHER" id="PTHR43798:SF31">
    <property type="entry name" value="AB HYDROLASE SUPERFAMILY PROTEIN YCLE"/>
    <property type="match status" value="1"/>
</dbReference>
<dbReference type="GO" id="GO:0016020">
    <property type="term" value="C:membrane"/>
    <property type="evidence" value="ECO:0007669"/>
    <property type="project" value="TreeGrafter"/>
</dbReference>
<dbReference type="STRING" id="394096.DB31_4098"/>
<comment type="caution">
    <text evidence="3">The sequence shown here is derived from an EMBL/GenBank/DDBJ whole genome shotgun (WGS) entry which is preliminary data.</text>
</comment>
<dbReference type="EMBL" id="JMCB01000022">
    <property type="protein sequence ID" value="KFE62388.1"/>
    <property type="molecule type" value="Genomic_DNA"/>
</dbReference>
<dbReference type="InterPro" id="IPR029058">
    <property type="entry name" value="AB_hydrolase_fold"/>
</dbReference>
<gene>
    <name evidence="3" type="ORF">DB31_4098</name>
</gene>
<dbReference type="PRINTS" id="PR00111">
    <property type="entry name" value="ABHYDROLASE"/>
</dbReference>
<organism evidence="3 4">
    <name type="scientific">Hyalangium minutum</name>
    <dbReference type="NCBI Taxonomy" id="394096"/>
    <lineage>
        <taxon>Bacteria</taxon>
        <taxon>Pseudomonadati</taxon>
        <taxon>Myxococcota</taxon>
        <taxon>Myxococcia</taxon>
        <taxon>Myxococcales</taxon>
        <taxon>Cystobacterineae</taxon>
        <taxon>Archangiaceae</taxon>
        <taxon>Hyalangium</taxon>
    </lineage>
</organism>
<dbReference type="GO" id="GO:0016787">
    <property type="term" value="F:hydrolase activity"/>
    <property type="evidence" value="ECO:0007669"/>
    <property type="project" value="UniProtKB-KW"/>
</dbReference>
<dbReference type="OrthoDB" id="5524362at2"/>
<keyword evidence="1" id="KW-0378">Hydrolase</keyword>
<dbReference type="SUPFAM" id="SSF53474">
    <property type="entry name" value="alpha/beta-Hydrolases"/>
    <property type="match status" value="1"/>
</dbReference>
<evidence type="ECO:0000256" key="1">
    <source>
        <dbReference type="ARBA" id="ARBA00022801"/>
    </source>
</evidence>
<dbReference type="Gene3D" id="3.40.50.1820">
    <property type="entry name" value="alpha/beta hydrolase"/>
    <property type="match status" value="1"/>
</dbReference>
<keyword evidence="4" id="KW-1185">Reference proteome</keyword>
<accession>A0A085W3X5</accession>